<reference evidence="2 3" key="1">
    <citation type="submission" date="2019-12" db="EMBL/GenBank/DDBJ databases">
        <authorList>
            <person name="Floudas D."/>
            <person name="Bentzer J."/>
            <person name="Ahren D."/>
            <person name="Johansson T."/>
            <person name="Persson P."/>
            <person name="Tunlid A."/>
        </authorList>
    </citation>
    <scope>NUCLEOTIDE SEQUENCE [LARGE SCALE GENOMIC DNA]</scope>
    <source>
        <strain evidence="2 3">CBS 102.39</strain>
    </source>
</reference>
<comment type="caution">
    <text evidence="2">The sequence shown here is derived from an EMBL/GenBank/DDBJ whole genome shotgun (WGS) entry which is preliminary data.</text>
</comment>
<name>A0A8H4QHY5_9AGAR</name>
<feature type="compositionally biased region" description="Basic and acidic residues" evidence="1">
    <location>
        <begin position="242"/>
        <end position="254"/>
    </location>
</feature>
<feature type="region of interest" description="Disordered" evidence="1">
    <location>
        <begin position="234"/>
        <end position="298"/>
    </location>
</feature>
<accession>A0A8H4QHY5</accession>
<gene>
    <name evidence="2" type="ORF">D9613_003839</name>
</gene>
<evidence type="ECO:0000256" key="1">
    <source>
        <dbReference type="SAM" id="MobiDB-lite"/>
    </source>
</evidence>
<sequence>MSPRPILKRSVSTADKQQRHHHTSSSHGVHFPPSPALTRTFTVHSSSTYDRSPIVVSPNTCALPERGCPGRTYELDEQVQPRQRGIRCARDYHPRALSFASRPAASSVPTTVPPLVPDLSSESEESDGFSCLPSDLIAAPTATFGVHGLAGGSKSLTIDVHGSNGIINGHGYIPCDEDPALAFLPYPSSPSPMSSSLSKAYTAATPNAMFYSHQQHLQQQPDSTDDDAHHALYKSRRKRTERRHESSRDPDRIPRSAHVSSDFGMGSLSISPRTSRSPTRKKGVRPQRVPVMPPTTEFGGFGVADDGCLGGF</sequence>
<dbReference type="EMBL" id="JAACJL010000057">
    <property type="protein sequence ID" value="KAF4611417.1"/>
    <property type="molecule type" value="Genomic_DNA"/>
</dbReference>
<keyword evidence="3" id="KW-1185">Reference proteome</keyword>
<evidence type="ECO:0000313" key="2">
    <source>
        <dbReference type="EMBL" id="KAF4611417.1"/>
    </source>
</evidence>
<dbReference type="AlphaFoldDB" id="A0A8H4QHY5"/>
<proteinExistence type="predicted"/>
<organism evidence="2 3">
    <name type="scientific">Agrocybe pediades</name>
    <dbReference type="NCBI Taxonomy" id="84607"/>
    <lineage>
        <taxon>Eukaryota</taxon>
        <taxon>Fungi</taxon>
        <taxon>Dikarya</taxon>
        <taxon>Basidiomycota</taxon>
        <taxon>Agaricomycotina</taxon>
        <taxon>Agaricomycetes</taxon>
        <taxon>Agaricomycetidae</taxon>
        <taxon>Agaricales</taxon>
        <taxon>Agaricineae</taxon>
        <taxon>Strophariaceae</taxon>
        <taxon>Agrocybe</taxon>
    </lineage>
</organism>
<protein>
    <submittedName>
        <fullName evidence="2">Uncharacterized protein</fullName>
    </submittedName>
</protein>
<feature type="region of interest" description="Disordered" evidence="1">
    <location>
        <begin position="1"/>
        <end position="35"/>
    </location>
</feature>
<dbReference type="Proteomes" id="UP000521872">
    <property type="component" value="Unassembled WGS sequence"/>
</dbReference>
<evidence type="ECO:0000313" key="3">
    <source>
        <dbReference type="Proteomes" id="UP000521872"/>
    </source>
</evidence>